<reference evidence="1 2" key="1">
    <citation type="submission" date="2015-09" db="EMBL/GenBank/DDBJ databases">
        <authorList>
            <consortium name="Pathogen Informatics"/>
        </authorList>
    </citation>
    <scope>NUCLEOTIDE SEQUENCE [LARGE SCALE GENOMIC DNA]</scope>
    <source>
        <strain evidence="1 2">2789STDY5608891</strain>
    </source>
</reference>
<dbReference type="AlphaFoldDB" id="A0A173V3B8"/>
<dbReference type="GeneID" id="97392327"/>
<organism evidence="1 2">
    <name type="scientific">Eubacterium ramulus</name>
    <dbReference type="NCBI Taxonomy" id="39490"/>
    <lineage>
        <taxon>Bacteria</taxon>
        <taxon>Bacillati</taxon>
        <taxon>Bacillota</taxon>
        <taxon>Clostridia</taxon>
        <taxon>Eubacteriales</taxon>
        <taxon>Eubacteriaceae</taxon>
        <taxon>Eubacterium</taxon>
    </lineage>
</organism>
<dbReference type="RefSeq" id="WP_055290738.1">
    <property type="nucleotide sequence ID" value="NZ_CAXUGT010000023.1"/>
</dbReference>
<dbReference type="Proteomes" id="UP000095492">
    <property type="component" value="Unassembled WGS sequence"/>
</dbReference>
<sequence length="60" mass="7120">MTKFEVIAYETENGDNPVEKFLDKLNPKMRAKIFGMLVILQEKQLAKARRADYMERMKKL</sequence>
<accession>A0A173V3B8</accession>
<name>A0A173V3B8_EUBRA</name>
<dbReference type="EMBL" id="CYYA01000021">
    <property type="protein sequence ID" value="CUN21812.1"/>
    <property type="molecule type" value="Genomic_DNA"/>
</dbReference>
<protein>
    <recommendedName>
        <fullName evidence="3">Addiction module toxin RelE</fullName>
    </recommendedName>
</protein>
<proteinExistence type="predicted"/>
<evidence type="ECO:0008006" key="3">
    <source>
        <dbReference type="Google" id="ProtNLM"/>
    </source>
</evidence>
<dbReference type="STRING" id="39490.ERS852448_02490"/>
<evidence type="ECO:0000313" key="2">
    <source>
        <dbReference type="Proteomes" id="UP000095492"/>
    </source>
</evidence>
<evidence type="ECO:0000313" key="1">
    <source>
        <dbReference type="EMBL" id="CUN21812.1"/>
    </source>
</evidence>
<gene>
    <name evidence="1" type="ORF">ERS852448_02490</name>
</gene>